<evidence type="ECO:0000313" key="1">
    <source>
        <dbReference type="EMBL" id="MCO5784600.1"/>
    </source>
</evidence>
<evidence type="ECO:0000313" key="2">
    <source>
        <dbReference type="Proteomes" id="UP001139290"/>
    </source>
</evidence>
<accession>A0ABT1BFF1</accession>
<sequence length="99" mass="10964">MSAEYGNSEDGGLLSSVDVPVMERTEARGRFTAVPVLTALPLADFARRVRSCDSPRRLDMLHTLMLRSVPVGQRAGYIALLNQRDEELSWQNSGTAWEA</sequence>
<name>A0ABT1BFF1_9ENTR</name>
<protein>
    <submittedName>
        <fullName evidence="1">Uncharacterized protein</fullName>
    </submittedName>
</protein>
<dbReference type="RefSeq" id="WP_252839121.1">
    <property type="nucleotide sequence ID" value="NZ_JAJJVQ010000020.1"/>
</dbReference>
<gene>
    <name evidence="1" type="ORF">LOD26_25395</name>
</gene>
<reference evidence="1" key="1">
    <citation type="submission" date="2021-11" db="EMBL/GenBank/DDBJ databases">
        <title>Citrobacter meridianamericanus sp. nov. isolated from soil.</title>
        <authorList>
            <person name="Furlan J.P.R."/>
            <person name="Stehling E.G."/>
        </authorList>
    </citation>
    <scope>NUCLEOTIDE SEQUENCE</scope>
    <source>
        <strain evidence="1">BR102</strain>
    </source>
</reference>
<proteinExistence type="predicted"/>
<keyword evidence="2" id="KW-1185">Reference proteome</keyword>
<comment type="caution">
    <text evidence="1">The sequence shown here is derived from an EMBL/GenBank/DDBJ whole genome shotgun (WGS) entry which is preliminary data.</text>
</comment>
<dbReference type="EMBL" id="JAJJVQ010000020">
    <property type="protein sequence ID" value="MCO5784600.1"/>
    <property type="molecule type" value="Genomic_DNA"/>
</dbReference>
<dbReference type="Proteomes" id="UP001139290">
    <property type="component" value="Unassembled WGS sequence"/>
</dbReference>
<organism evidence="1 2">
    <name type="scientific">Citrobacter meridianamericanus</name>
    <dbReference type="NCBI Taxonomy" id="2894201"/>
    <lineage>
        <taxon>Bacteria</taxon>
        <taxon>Pseudomonadati</taxon>
        <taxon>Pseudomonadota</taxon>
        <taxon>Gammaproteobacteria</taxon>
        <taxon>Enterobacterales</taxon>
        <taxon>Enterobacteriaceae</taxon>
        <taxon>Citrobacter</taxon>
    </lineage>
</organism>